<accession>A0A815E4U8</accession>
<evidence type="ECO:0000313" key="5">
    <source>
        <dbReference type="EMBL" id="CAF1305277.1"/>
    </source>
</evidence>
<reference evidence="5" key="1">
    <citation type="submission" date="2021-02" db="EMBL/GenBank/DDBJ databases">
        <authorList>
            <person name="Nowell W R."/>
        </authorList>
    </citation>
    <scope>NUCLEOTIDE SEQUENCE</scope>
</reference>
<dbReference type="GO" id="GO:0005576">
    <property type="term" value="C:extracellular region"/>
    <property type="evidence" value="ECO:0007669"/>
    <property type="project" value="TreeGrafter"/>
</dbReference>
<dbReference type="AlphaFoldDB" id="A0A815E4U8"/>
<dbReference type="InterPro" id="IPR011042">
    <property type="entry name" value="6-blade_b-propeller_TolB-like"/>
</dbReference>
<dbReference type="Gene3D" id="2.40.10.500">
    <property type="match status" value="1"/>
</dbReference>
<evidence type="ECO:0008006" key="7">
    <source>
        <dbReference type="Google" id="ProtNLM"/>
    </source>
</evidence>
<dbReference type="Proteomes" id="UP000663891">
    <property type="component" value="Unassembled WGS sequence"/>
</dbReference>
<dbReference type="SUPFAM" id="SSF101898">
    <property type="entry name" value="NHL repeat"/>
    <property type="match status" value="1"/>
</dbReference>
<dbReference type="PANTHER" id="PTHR10680:SF28">
    <property type="entry name" value="SMP-30_GLUCONOLACTONASE_LRE-LIKE REGION DOMAIN-CONTAINING PROTEIN"/>
    <property type="match status" value="1"/>
</dbReference>
<evidence type="ECO:0000256" key="3">
    <source>
        <dbReference type="ARBA" id="ARBA00023180"/>
    </source>
</evidence>
<name>A0A815E4U8_9BILA</name>
<dbReference type="Pfam" id="PF01436">
    <property type="entry name" value="NHL"/>
    <property type="match status" value="2"/>
</dbReference>
<dbReference type="PROSITE" id="PS51125">
    <property type="entry name" value="NHL"/>
    <property type="match status" value="1"/>
</dbReference>
<dbReference type="CDD" id="cd05819">
    <property type="entry name" value="NHL"/>
    <property type="match status" value="1"/>
</dbReference>
<evidence type="ECO:0000256" key="4">
    <source>
        <dbReference type="PROSITE-ProRule" id="PRU00504"/>
    </source>
</evidence>
<organism evidence="5 6">
    <name type="scientific">Adineta steineri</name>
    <dbReference type="NCBI Taxonomy" id="433720"/>
    <lineage>
        <taxon>Eukaryota</taxon>
        <taxon>Metazoa</taxon>
        <taxon>Spiralia</taxon>
        <taxon>Gnathifera</taxon>
        <taxon>Rotifera</taxon>
        <taxon>Eurotatoria</taxon>
        <taxon>Bdelloidea</taxon>
        <taxon>Adinetida</taxon>
        <taxon>Adinetidae</taxon>
        <taxon>Adineta</taxon>
    </lineage>
</organism>
<dbReference type="EMBL" id="CAJNON010000530">
    <property type="protein sequence ID" value="CAF1305277.1"/>
    <property type="molecule type" value="Genomic_DNA"/>
</dbReference>
<protein>
    <recommendedName>
        <fullName evidence="7">NHL repeat containing protein</fullName>
    </recommendedName>
</protein>
<evidence type="ECO:0000256" key="1">
    <source>
        <dbReference type="ARBA" id="ARBA00022729"/>
    </source>
</evidence>
<dbReference type="InterPro" id="IPR001258">
    <property type="entry name" value="NHL_repeat"/>
</dbReference>
<gene>
    <name evidence="5" type="ORF">VCS650_LOCUS31280</name>
</gene>
<evidence type="ECO:0000256" key="2">
    <source>
        <dbReference type="ARBA" id="ARBA00022737"/>
    </source>
</evidence>
<keyword evidence="3" id="KW-0325">Glycoprotein</keyword>
<comment type="caution">
    <text evidence="5">The sequence shown here is derived from an EMBL/GenBank/DDBJ whole genome shotgun (WGS) entry which is preliminary data.</text>
</comment>
<evidence type="ECO:0000313" key="6">
    <source>
        <dbReference type="Proteomes" id="UP000663891"/>
    </source>
</evidence>
<dbReference type="Gene3D" id="2.120.10.30">
    <property type="entry name" value="TolB, C-terminal domain"/>
    <property type="match status" value="2"/>
</dbReference>
<proteinExistence type="predicted"/>
<feature type="repeat" description="NHL" evidence="4">
    <location>
        <begin position="262"/>
        <end position="298"/>
    </location>
</feature>
<keyword evidence="2" id="KW-0677">Repeat</keyword>
<keyword evidence="1" id="KW-0732">Signal</keyword>
<dbReference type="PANTHER" id="PTHR10680">
    <property type="entry name" value="PEPTIDYL-GLYCINE ALPHA-AMIDATING MONOOXYGENASE"/>
    <property type="match status" value="1"/>
</dbReference>
<sequence length="300" mass="33389">MNTKWEHHGITIAGGYKKDDQLNQLSRPQGIYVDDDHQTIYIANFGNHCIVAWKYGAKNGQVVAGGNGQGNRSDQLNCPRDVTVDKKNDSLIICDQQNRRVVRWPRQNGTNGEAIISDIACSRLTMDKNGDLYVSDIEKSEVRRWKQGETEGTIVAGGNGQGNHLNQLNYPTYIFVDKDHSVYVSDYENHRVMKWMKGAKEGIVVAGGNGKGNSLAQLSYSYGVIVDHLGNVCVADPFNDRIMRWCKGSKEGSVVVGGNGQGNQPNQLYRPTGLSFDVEGNLYVVDQYNSRIQKFEIDLN</sequence>